<gene>
    <name evidence="4" type="ORF">Bca52824_020092</name>
</gene>
<dbReference type="PROSITE" id="PS50891">
    <property type="entry name" value="LOB"/>
    <property type="match status" value="1"/>
</dbReference>
<feature type="domain" description="LOB" evidence="3">
    <location>
        <begin position="6"/>
        <end position="107"/>
    </location>
</feature>
<dbReference type="Pfam" id="PF03195">
    <property type="entry name" value="LOB"/>
    <property type="match status" value="1"/>
</dbReference>
<reference evidence="4 5" key="1">
    <citation type="submission" date="2020-02" db="EMBL/GenBank/DDBJ databases">
        <authorList>
            <person name="Ma Q."/>
            <person name="Huang Y."/>
            <person name="Song X."/>
            <person name="Pei D."/>
        </authorList>
    </citation>
    <scope>NUCLEOTIDE SEQUENCE [LARGE SCALE GENOMIC DNA]</scope>
    <source>
        <strain evidence="4">Sxm20200214</strain>
        <tissue evidence="4">Leaf</tissue>
    </source>
</reference>
<dbReference type="PANTHER" id="PTHR31301">
    <property type="entry name" value="LOB DOMAIN-CONTAINING PROTEIN 4-RELATED"/>
    <property type="match status" value="1"/>
</dbReference>
<comment type="similarity">
    <text evidence="1">Belongs to the LOB domain-containing protein family.</text>
</comment>
<evidence type="ECO:0000256" key="2">
    <source>
        <dbReference type="SAM" id="MobiDB-lite"/>
    </source>
</evidence>
<dbReference type="EMBL" id="JAAMPC010000004">
    <property type="protein sequence ID" value="KAG2316970.1"/>
    <property type="molecule type" value="Genomic_DNA"/>
</dbReference>
<feature type="compositionally biased region" description="Low complexity" evidence="2">
    <location>
        <begin position="152"/>
        <end position="171"/>
    </location>
</feature>
<accession>A0A8X7VTI2</accession>
<name>A0A8X7VTI2_BRACI</name>
<feature type="compositionally biased region" description="Polar residues" evidence="2">
    <location>
        <begin position="130"/>
        <end position="150"/>
    </location>
</feature>
<organism evidence="4 5">
    <name type="scientific">Brassica carinata</name>
    <name type="common">Ethiopian mustard</name>
    <name type="synonym">Abyssinian cabbage</name>
    <dbReference type="NCBI Taxonomy" id="52824"/>
    <lineage>
        <taxon>Eukaryota</taxon>
        <taxon>Viridiplantae</taxon>
        <taxon>Streptophyta</taxon>
        <taxon>Embryophyta</taxon>
        <taxon>Tracheophyta</taxon>
        <taxon>Spermatophyta</taxon>
        <taxon>Magnoliopsida</taxon>
        <taxon>eudicotyledons</taxon>
        <taxon>Gunneridae</taxon>
        <taxon>Pentapetalae</taxon>
        <taxon>rosids</taxon>
        <taxon>malvids</taxon>
        <taxon>Brassicales</taxon>
        <taxon>Brassicaceae</taxon>
        <taxon>Brassiceae</taxon>
        <taxon>Brassica</taxon>
    </lineage>
</organism>
<evidence type="ECO:0000259" key="3">
    <source>
        <dbReference type="PROSITE" id="PS50891"/>
    </source>
</evidence>
<keyword evidence="5" id="KW-1185">Reference proteome</keyword>
<sequence length="334" mass="37775">MASSNSPCSACKFLRRKCTRDCVFAPYFPPDQPKKFVCVHRAFGASNVAKLLSDLPSNQREDVVTSLVYEAETRFQDPVYGCVGLISLLQQRLKQLQQETDIARRELATYIGPQAMLPIFQPHQTQFMPQLQSQQTDFRLQTQQTQSIPEMQQPQSQTQRPSSSSSASLLTQQDHHSLFPTMTGEVFNRQQQQNLFEAQDLESAARDWQHNGMFRAYGEEGSSSSHDHHQKKQAREEDILRFNSGSDFVTTGSVTSTGYNQLPSSGTTRMSSSLALGGNYDFEAQLFRPTQSSQHQPQQQHHEVHIFMPLQSSQLLPVQTHEKQTNSESDEEGS</sequence>
<proteinExistence type="inferred from homology"/>
<protein>
    <recommendedName>
        <fullName evidence="3">LOB domain-containing protein</fullName>
    </recommendedName>
</protein>
<feature type="region of interest" description="Disordered" evidence="2">
    <location>
        <begin position="130"/>
        <end position="171"/>
    </location>
</feature>
<comment type="caution">
    <text evidence="4">The sequence shown here is derived from an EMBL/GenBank/DDBJ whole genome shotgun (WGS) entry which is preliminary data.</text>
</comment>
<dbReference type="AlphaFoldDB" id="A0A8X7VTI2"/>
<evidence type="ECO:0000313" key="4">
    <source>
        <dbReference type="EMBL" id="KAG2316970.1"/>
    </source>
</evidence>
<evidence type="ECO:0000313" key="5">
    <source>
        <dbReference type="Proteomes" id="UP000886595"/>
    </source>
</evidence>
<feature type="region of interest" description="Disordered" evidence="2">
    <location>
        <begin position="216"/>
        <end position="270"/>
    </location>
</feature>
<feature type="compositionally biased region" description="Polar residues" evidence="2">
    <location>
        <begin position="243"/>
        <end position="270"/>
    </location>
</feature>
<dbReference type="InterPro" id="IPR004883">
    <property type="entry name" value="LOB"/>
</dbReference>
<dbReference type="Proteomes" id="UP000886595">
    <property type="component" value="Unassembled WGS sequence"/>
</dbReference>
<dbReference type="PANTHER" id="PTHR31301:SF148">
    <property type="entry name" value="LOB DOMAIN-CONTAINING PROTEIN"/>
    <property type="match status" value="1"/>
</dbReference>
<feature type="region of interest" description="Disordered" evidence="2">
    <location>
        <begin position="289"/>
        <end position="334"/>
    </location>
</feature>
<evidence type="ECO:0000256" key="1">
    <source>
        <dbReference type="ARBA" id="ARBA00005474"/>
    </source>
</evidence>